<feature type="compositionally biased region" description="Polar residues" evidence="1">
    <location>
        <begin position="299"/>
        <end position="310"/>
    </location>
</feature>
<name>A0A364KP53_TALAM</name>
<organism evidence="3 4">
    <name type="scientific">Talaromyces amestolkiae</name>
    <dbReference type="NCBI Taxonomy" id="1196081"/>
    <lineage>
        <taxon>Eukaryota</taxon>
        <taxon>Fungi</taxon>
        <taxon>Dikarya</taxon>
        <taxon>Ascomycota</taxon>
        <taxon>Pezizomycotina</taxon>
        <taxon>Eurotiomycetes</taxon>
        <taxon>Eurotiomycetidae</taxon>
        <taxon>Eurotiales</taxon>
        <taxon>Trichocomaceae</taxon>
        <taxon>Talaromyces</taxon>
        <taxon>Talaromyces sect. Talaromyces</taxon>
    </lineage>
</organism>
<feature type="compositionally biased region" description="Polar residues" evidence="1">
    <location>
        <begin position="345"/>
        <end position="377"/>
    </location>
</feature>
<feature type="compositionally biased region" description="Acidic residues" evidence="1">
    <location>
        <begin position="87"/>
        <end position="105"/>
    </location>
</feature>
<gene>
    <name evidence="3" type="ORF">BHQ10_001348</name>
</gene>
<feature type="compositionally biased region" description="Basic and acidic residues" evidence="1">
    <location>
        <begin position="250"/>
        <end position="264"/>
    </location>
</feature>
<dbReference type="PANTHER" id="PTHR28232">
    <property type="entry name" value="TRANSCRIPTIONAL REGULATORY PROTEIN RXT2"/>
    <property type="match status" value="1"/>
</dbReference>
<feature type="region of interest" description="Disordered" evidence="1">
    <location>
        <begin position="470"/>
        <end position="499"/>
    </location>
</feature>
<protein>
    <recommendedName>
        <fullName evidence="2">Transcriptional regulatory protein RXT2 N-terminal domain-containing protein</fullName>
    </recommendedName>
</protein>
<sequence length="499" mass="55325">MAAQAALIEETIIGLKKALRRENENSGPDEAITQPTNRGNKLRANAKYVHEGSLGFSNPRDFYKQKIDHAGYTRYILHRNPPRFDSEGEEIDGDEEPDTEAEAEAAEDNPFAGIALEHILCPLKQASELPDHPTLSQPYRSKALPTMIKAIDEKLRRERALLARAHNLHRLFLGDSVWMSCGAVESKEDPFIFRTRDAEASHQQHRDNGSQIARSHGEHVDADDTTQPGAQSSDKNGGDDVEMVEAPVSEQDKIAENGELKQEDVPSSLRDVSRHSEGAEADSTARENNSSDNGNLNNKDQGPDTTQSSPHALGAEGGDTAMQDASESKSNEGTSSPEPPRRMTTRAQANASTSNENGATSSSSRYPSPDAATQLSTAHPMFLTSDEIRPDKDFGLPSNEAEDTRRLLWSYIQKQEETVRNFTYMLNSLLRADHLKEDVFEWCKAEGHIGEMSDGEDWYDREKWGLAEGEDLKKGADDDEVETAVVEERTTGKRGRRRQ</sequence>
<evidence type="ECO:0000256" key="1">
    <source>
        <dbReference type="SAM" id="MobiDB-lite"/>
    </source>
</evidence>
<proteinExistence type="predicted"/>
<dbReference type="GO" id="GO:0005829">
    <property type="term" value="C:cytosol"/>
    <property type="evidence" value="ECO:0007669"/>
    <property type="project" value="TreeGrafter"/>
</dbReference>
<dbReference type="STRING" id="1196081.A0A364KP53"/>
<accession>A0A364KP53</accession>
<feature type="region of interest" description="Disordered" evidence="1">
    <location>
        <begin position="20"/>
        <end position="39"/>
    </location>
</feature>
<dbReference type="InterPro" id="IPR013904">
    <property type="entry name" value="RXT2_N"/>
</dbReference>
<dbReference type="RefSeq" id="XP_040729853.1">
    <property type="nucleotide sequence ID" value="XM_040873374.1"/>
</dbReference>
<dbReference type="GeneID" id="63790565"/>
<reference evidence="3 4" key="1">
    <citation type="journal article" date="2017" name="Biotechnol. Biofuels">
        <title>Differential beta-glucosidase expression as a function of carbon source availability in Talaromyces amestolkiae: a genomic and proteomic approach.</title>
        <authorList>
            <person name="de Eugenio L.I."/>
            <person name="Mendez-Liter J.A."/>
            <person name="Nieto-Dominguez M."/>
            <person name="Alonso L."/>
            <person name="Gil-Munoz J."/>
            <person name="Barriuso J."/>
            <person name="Prieto A."/>
            <person name="Martinez M.J."/>
        </authorList>
    </citation>
    <scope>NUCLEOTIDE SEQUENCE [LARGE SCALE GENOMIC DNA]</scope>
    <source>
        <strain evidence="3 4">CIB</strain>
    </source>
</reference>
<dbReference type="InterPro" id="IPR039602">
    <property type="entry name" value="Rxt2"/>
</dbReference>
<feature type="compositionally biased region" description="Low complexity" evidence="1">
    <location>
        <begin position="288"/>
        <end position="298"/>
    </location>
</feature>
<dbReference type="PANTHER" id="PTHR28232:SF1">
    <property type="entry name" value="TRANSCRIPTIONAL REGULATORY PROTEIN RXT2"/>
    <property type="match status" value="1"/>
</dbReference>
<evidence type="ECO:0000313" key="3">
    <source>
        <dbReference type="EMBL" id="RAO65336.1"/>
    </source>
</evidence>
<feature type="region of interest" description="Disordered" evidence="1">
    <location>
        <begin position="217"/>
        <end position="400"/>
    </location>
</feature>
<feature type="region of interest" description="Disordered" evidence="1">
    <location>
        <begin position="79"/>
        <end position="105"/>
    </location>
</feature>
<dbReference type="OrthoDB" id="2405722at2759"/>
<feature type="compositionally biased region" description="Polar residues" evidence="1">
    <location>
        <begin position="225"/>
        <end position="235"/>
    </location>
</feature>
<evidence type="ECO:0000259" key="2">
    <source>
        <dbReference type="Pfam" id="PF08595"/>
    </source>
</evidence>
<feature type="domain" description="Transcriptional regulatory protein RXT2 N-terminal" evidence="2">
    <location>
        <begin position="36"/>
        <end position="175"/>
    </location>
</feature>
<dbReference type="AlphaFoldDB" id="A0A364KP53"/>
<keyword evidence="4" id="KW-1185">Reference proteome</keyword>
<dbReference type="GO" id="GO:0033698">
    <property type="term" value="C:Rpd3L complex"/>
    <property type="evidence" value="ECO:0007669"/>
    <property type="project" value="TreeGrafter"/>
</dbReference>
<evidence type="ECO:0000313" key="4">
    <source>
        <dbReference type="Proteomes" id="UP000249363"/>
    </source>
</evidence>
<dbReference type="Proteomes" id="UP000249363">
    <property type="component" value="Unassembled WGS sequence"/>
</dbReference>
<comment type="caution">
    <text evidence="3">The sequence shown here is derived from an EMBL/GenBank/DDBJ whole genome shotgun (WGS) entry which is preliminary data.</text>
</comment>
<dbReference type="EMBL" id="MIKG01000002">
    <property type="protein sequence ID" value="RAO65336.1"/>
    <property type="molecule type" value="Genomic_DNA"/>
</dbReference>
<dbReference type="Pfam" id="PF08595">
    <property type="entry name" value="RXT2_N"/>
    <property type="match status" value="1"/>
</dbReference>